<evidence type="ECO:0000313" key="2">
    <source>
        <dbReference type="EMBL" id="GAA2036617.1"/>
    </source>
</evidence>
<keyword evidence="3" id="KW-1185">Reference proteome</keyword>
<dbReference type="Pfam" id="PF00582">
    <property type="entry name" value="Usp"/>
    <property type="match status" value="1"/>
</dbReference>
<dbReference type="SUPFAM" id="SSF52402">
    <property type="entry name" value="Adenine nucleotide alpha hydrolases-like"/>
    <property type="match status" value="1"/>
</dbReference>
<dbReference type="EMBL" id="BAAAPW010000002">
    <property type="protein sequence ID" value="GAA2036617.1"/>
    <property type="molecule type" value="Genomic_DNA"/>
</dbReference>
<comment type="caution">
    <text evidence="2">The sequence shown here is derived from an EMBL/GenBank/DDBJ whole genome shotgun (WGS) entry which is preliminary data.</text>
</comment>
<dbReference type="CDD" id="cd00293">
    <property type="entry name" value="USP-like"/>
    <property type="match status" value="1"/>
</dbReference>
<dbReference type="RefSeq" id="WP_344373117.1">
    <property type="nucleotide sequence ID" value="NZ_BAAAPW010000002.1"/>
</dbReference>
<sequence>MSGSPQRTLVVGVVPAQPDAVVTHAASLAAQLGARLVCATVDPGRYVVEEHPDGSVRSMTLDPDIAEGREEGFDPELETRLRALLEPTGVAWEVRALAGDAARALAHLADTLDSMMIVVGTREGGIRGSLHELFNGSVAVHLAHRQHRPVLVIPLAPVGLDAPLPWESGS</sequence>
<organism evidence="2 3">
    <name type="scientific">Agromyces tropicus</name>
    <dbReference type="NCBI Taxonomy" id="555371"/>
    <lineage>
        <taxon>Bacteria</taxon>
        <taxon>Bacillati</taxon>
        <taxon>Actinomycetota</taxon>
        <taxon>Actinomycetes</taxon>
        <taxon>Micrococcales</taxon>
        <taxon>Microbacteriaceae</taxon>
        <taxon>Agromyces</taxon>
    </lineage>
</organism>
<reference evidence="2 3" key="1">
    <citation type="journal article" date="2019" name="Int. J. Syst. Evol. Microbiol.">
        <title>The Global Catalogue of Microorganisms (GCM) 10K type strain sequencing project: providing services to taxonomists for standard genome sequencing and annotation.</title>
        <authorList>
            <consortium name="The Broad Institute Genomics Platform"/>
            <consortium name="The Broad Institute Genome Sequencing Center for Infectious Disease"/>
            <person name="Wu L."/>
            <person name="Ma J."/>
        </authorList>
    </citation>
    <scope>NUCLEOTIDE SEQUENCE [LARGE SCALE GENOMIC DNA]</scope>
    <source>
        <strain evidence="2 3">JCM 15672</strain>
    </source>
</reference>
<feature type="domain" description="UspA" evidence="1">
    <location>
        <begin position="8"/>
        <end position="154"/>
    </location>
</feature>
<evidence type="ECO:0000259" key="1">
    <source>
        <dbReference type="Pfam" id="PF00582"/>
    </source>
</evidence>
<dbReference type="InterPro" id="IPR006016">
    <property type="entry name" value="UspA"/>
</dbReference>
<gene>
    <name evidence="2" type="ORF">GCM10009819_21550</name>
</gene>
<dbReference type="Gene3D" id="3.40.50.620">
    <property type="entry name" value="HUPs"/>
    <property type="match status" value="1"/>
</dbReference>
<proteinExistence type="predicted"/>
<name>A0ABN2UIQ7_9MICO</name>
<protein>
    <recommendedName>
        <fullName evidence="1">UspA domain-containing protein</fullName>
    </recommendedName>
</protein>
<dbReference type="InterPro" id="IPR014729">
    <property type="entry name" value="Rossmann-like_a/b/a_fold"/>
</dbReference>
<dbReference type="Proteomes" id="UP001501196">
    <property type="component" value="Unassembled WGS sequence"/>
</dbReference>
<evidence type="ECO:0000313" key="3">
    <source>
        <dbReference type="Proteomes" id="UP001501196"/>
    </source>
</evidence>
<accession>A0ABN2UIQ7</accession>